<dbReference type="PANTHER" id="PTHR43877:SF2">
    <property type="entry name" value="AMINOALKYLPHOSPHONATE N-ACETYLTRANSFERASE-RELATED"/>
    <property type="match status" value="1"/>
</dbReference>
<evidence type="ECO:0000313" key="5">
    <source>
        <dbReference type="Proteomes" id="UP000642070"/>
    </source>
</evidence>
<dbReference type="GO" id="GO:0016747">
    <property type="term" value="F:acyltransferase activity, transferring groups other than amino-acyl groups"/>
    <property type="evidence" value="ECO:0007669"/>
    <property type="project" value="InterPro"/>
</dbReference>
<feature type="domain" description="N-acetyltransferase" evidence="3">
    <location>
        <begin position="1"/>
        <end position="140"/>
    </location>
</feature>
<dbReference type="InterPro" id="IPR000182">
    <property type="entry name" value="GNAT_dom"/>
</dbReference>
<gene>
    <name evidence="4" type="ORF">GCM10007977_014890</name>
</gene>
<dbReference type="InterPro" id="IPR016181">
    <property type="entry name" value="Acyl_CoA_acyltransferase"/>
</dbReference>
<keyword evidence="5" id="KW-1185">Reference proteome</keyword>
<reference evidence="4" key="2">
    <citation type="submission" date="2020-09" db="EMBL/GenBank/DDBJ databases">
        <authorList>
            <person name="Sun Q."/>
            <person name="Ohkuma M."/>
        </authorList>
    </citation>
    <scope>NUCLEOTIDE SEQUENCE</scope>
    <source>
        <strain evidence="4">JCM 19831</strain>
    </source>
</reference>
<dbReference type="RefSeq" id="WP_190248983.1">
    <property type="nucleotide sequence ID" value="NZ_BMPI01000006.1"/>
</dbReference>
<dbReference type="InterPro" id="IPR050832">
    <property type="entry name" value="Bact_Acetyltransf"/>
</dbReference>
<dbReference type="Pfam" id="PF00583">
    <property type="entry name" value="Acetyltransf_1"/>
    <property type="match status" value="1"/>
</dbReference>
<dbReference type="Proteomes" id="UP000642070">
    <property type="component" value="Unassembled WGS sequence"/>
</dbReference>
<dbReference type="SUPFAM" id="SSF55729">
    <property type="entry name" value="Acyl-CoA N-acyltransferases (Nat)"/>
    <property type="match status" value="1"/>
</dbReference>
<dbReference type="CDD" id="cd04301">
    <property type="entry name" value="NAT_SF"/>
    <property type="match status" value="1"/>
</dbReference>
<evidence type="ECO:0000256" key="2">
    <source>
        <dbReference type="ARBA" id="ARBA00023315"/>
    </source>
</evidence>
<accession>A0A917WMP3</accession>
<proteinExistence type="predicted"/>
<organism evidence="4 5">
    <name type="scientific">Dactylosporangium sucinum</name>
    <dbReference type="NCBI Taxonomy" id="1424081"/>
    <lineage>
        <taxon>Bacteria</taxon>
        <taxon>Bacillati</taxon>
        <taxon>Actinomycetota</taxon>
        <taxon>Actinomycetes</taxon>
        <taxon>Micromonosporales</taxon>
        <taxon>Micromonosporaceae</taxon>
        <taxon>Dactylosporangium</taxon>
    </lineage>
</organism>
<dbReference type="PANTHER" id="PTHR43877">
    <property type="entry name" value="AMINOALKYLPHOSPHONATE N-ACETYLTRANSFERASE-RELATED-RELATED"/>
    <property type="match status" value="1"/>
</dbReference>
<evidence type="ECO:0000259" key="3">
    <source>
        <dbReference type="PROSITE" id="PS51186"/>
    </source>
</evidence>
<name>A0A917WMP3_9ACTN</name>
<sequence>MSEQELAHVAARLGEGAFLTDRLARQSEDKGVLLVAWLGGDPVGCVYVWLEDAEEDDLQKHLPGVPLLNRLRVLEPWRNRTFGTMLILEAERVAREHGRDQLALGIALDNEGAERLYRRLGYEEWEHGLLDTYYVVFKDGNEVREPERCRIMVKNLRLTP</sequence>
<evidence type="ECO:0000313" key="4">
    <source>
        <dbReference type="EMBL" id="GGM14793.1"/>
    </source>
</evidence>
<reference evidence="4" key="1">
    <citation type="journal article" date="2014" name="Int. J. Syst. Evol. Microbiol.">
        <title>Complete genome sequence of Corynebacterium casei LMG S-19264T (=DSM 44701T), isolated from a smear-ripened cheese.</title>
        <authorList>
            <consortium name="US DOE Joint Genome Institute (JGI-PGF)"/>
            <person name="Walter F."/>
            <person name="Albersmeier A."/>
            <person name="Kalinowski J."/>
            <person name="Ruckert C."/>
        </authorList>
    </citation>
    <scope>NUCLEOTIDE SEQUENCE</scope>
    <source>
        <strain evidence="4">JCM 19831</strain>
    </source>
</reference>
<keyword evidence="1" id="KW-0808">Transferase</keyword>
<dbReference type="PROSITE" id="PS51186">
    <property type="entry name" value="GNAT"/>
    <property type="match status" value="1"/>
</dbReference>
<evidence type="ECO:0000256" key="1">
    <source>
        <dbReference type="ARBA" id="ARBA00022679"/>
    </source>
</evidence>
<protein>
    <recommendedName>
        <fullName evidence="3">N-acetyltransferase domain-containing protein</fullName>
    </recommendedName>
</protein>
<dbReference type="Gene3D" id="3.40.630.30">
    <property type="match status" value="1"/>
</dbReference>
<dbReference type="AlphaFoldDB" id="A0A917WMP3"/>
<comment type="caution">
    <text evidence="4">The sequence shown here is derived from an EMBL/GenBank/DDBJ whole genome shotgun (WGS) entry which is preliminary data.</text>
</comment>
<keyword evidence="2" id="KW-0012">Acyltransferase</keyword>
<dbReference type="EMBL" id="BMPI01000006">
    <property type="protein sequence ID" value="GGM14793.1"/>
    <property type="molecule type" value="Genomic_DNA"/>
</dbReference>